<gene>
    <name evidence="2" type="ordered locus">ETA_15680</name>
</gene>
<dbReference type="RefSeq" id="WP_012441307.1">
    <property type="nucleotide sequence ID" value="NC_010694.1"/>
</dbReference>
<proteinExistence type="predicted"/>
<evidence type="ECO:0000256" key="1">
    <source>
        <dbReference type="SAM" id="SignalP"/>
    </source>
</evidence>
<dbReference type="KEGG" id="eta:ETA_15680"/>
<evidence type="ECO:0008006" key="4">
    <source>
        <dbReference type="Google" id="ProtNLM"/>
    </source>
</evidence>
<dbReference type="STRING" id="465817.ETA_15680"/>
<dbReference type="HOGENOM" id="CLU_170184_0_0_6"/>
<keyword evidence="1" id="KW-0732">Signal</keyword>
<sequence>MKRHLTWIFLLGISAPVLAEHYVGSGGGNTDVVVNMPPEVWSRGESNPRPPCQRCCIYDNRNYTEGAVLKSEGVLLQCVRDEDSLGTDNLIWRRVK</sequence>
<dbReference type="eggNOG" id="ENOG5032YHQ">
    <property type="taxonomic scope" value="Bacteria"/>
</dbReference>
<evidence type="ECO:0000313" key="2">
    <source>
        <dbReference type="EMBL" id="CAO96614.1"/>
    </source>
</evidence>
<dbReference type="OrthoDB" id="6400575at2"/>
<dbReference type="InterPro" id="IPR009971">
    <property type="entry name" value="DUF1496"/>
</dbReference>
<reference evidence="2 3" key="1">
    <citation type="journal article" date="2008" name="Environ. Microbiol.">
        <title>The genome of Erwinia tasmaniensis strain Et1/99, a non-pathogenic bacterium in the genus Erwinia.</title>
        <authorList>
            <person name="Kube M."/>
            <person name="Migdoll A.M."/>
            <person name="Mueller I."/>
            <person name="Kuhl H."/>
            <person name="Beck A."/>
            <person name="Reinhardt R."/>
            <person name="Geider K."/>
        </authorList>
    </citation>
    <scope>NUCLEOTIDE SEQUENCE [LARGE SCALE GENOMIC DNA]</scope>
    <source>
        <strain evidence="3">DSM 17950 / CFBP 7177 / CIP 109463 / NCPPB 4357 / Et1/99</strain>
    </source>
</reference>
<dbReference type="Proteomes" id="UP000001726">
    <property type="component" value="Chromosome"/>
</dbReference>
<feature type="signal peptide" evidence="1">
    <location>
        <begin position="1"/>
        <end position="19"/>
    </location>
</feature>
<accession>B2VKW5</accession>
<organism evidence="2 3">
    <name type="scientific">Erwinia tasmaniensis (strain DSM 17950 / CFBP 7177 / CIP 109463 / NCPPB 4357 / Et1/99)</name>
    <dbReference type="NCBI Taxonomy" id="465817"/>
    <lineage>
        <taxon>Bacteria</taxon>
        <taxon>Pseudomonadati</taxon>
        <taxon>Pseudomonadota</taxon>
        <taxon>Gammaproteobacteria</taxon>
        <taxon>Enterobacterales</taxon>
        <taxon>Erwiniaceae</taxon>
        <taxon>Erwinia</taxon>
    </lineage>
</organism>
<feature type="chain" id="PRO_5002784269" description="DUF1496 domain-containing protein" evidence="1">
    <location>
        <begin position="20"/>
        <end position="96"/>
    </location>
</feature>
<keyword evidence="3" id="KW-1185">Reference proteome</keyword>
<dbReference type="AlphaFoldDB" id="B2VKW5"/>
<dbReference type="Pfam" id="PF07383">
    <property type="entry name" value="DUF1496"/>
    <property type="match status" value="1"/>
</dbReference>
<evidence type="ECO:0000313" key="3">
    <source>
        <dbReference type="Proteomes" id="UP000001726"/>
    </source>
</evidence>
<name>B2VKW5_ERWT9</name>
<dbReference type="EMBL" id="CU468135">
    <property type="protein sequence ID" value="CAO96614.1"/>
    <property type="molecule type" value="Genomic_DNA"/>
</dbReference>
<protein>
    <recommendedName>
        <fullName evidence="4">DUF1496 domain-containing protein</fullName>
    </recommendedName>
</protein>